<evidence type="ECO:0000256" key="1">
    <source>
        <dbReference type="SAM" id="MobiDB-lite"/>
    </source>
</evidence>
<accession>A0AAV9NYD0</accession>
<reference evidence="3 4" key="1">
    <citation type="submission" date="2023-08" db="EMBL/GenBank/DDBJ databases">
        <title>Black Yeasts Isolated from many extreme environments.</title>
        <authorList>
            <person name="Coleine C."/>
            <person name="Stajich J.E."/>
            <person name="Selbmann L."/>
        </authorList>
    </citation>
    <scope>NUCLEOTIDE SEQUENCE [LARGE SCALE GENOMIC DNA]</scope>
    <source>
        <strain evidence="3 4">CCFEE 5935</strain>
    </source>
</reference>
<evidence type="ECO:0000313" key="3">
    <source>
        <dbReference type="EMBL" id="KAK5164299.1"/>
    </source>
</evidence>
<dbReference type="PROSITE" id="PS51257">
    <property type="entry name" value="PROKAR_LIPOPROTEIN"/>
    <property type="match status" value="1"/>
</dbReference>
<gene>
    <name evidence="3" type="ORF">LTR77_009994</name>
</gene>
<comment type="caution">
    <text evidence="3">The sequence shown here is derived from an EMBL/GenBank/DDBJ whole genome shotgun (WGS) entry which is preliminary data.</text>
</comment>
<dbReference type="AlphaFoldDB" id="A0AAV9NYD0"/>
<proteinExistence type="predicted"/>
<keyword evidence="2" id="KW-0812">Transmembrane</keyword>
<feature type="transmembrane region" description="Helical" evidence="2">
    <location>
        <begin position="184"/>
        <end position="205"/>
    </location>
</feature>
<dbReference type="Proteomes" id="UP001337655">
    <property type="component" value="Unassembled WGS sequence"/>
</dbReference>
<keyword evidence="2" id="KW-1133">Transmembrane helix</keyword>
<dbReference type="GeneID" id="89931324"/>
<organism evidence="3 4">
    <name type="scientific">Saxophila tyrrhenica</name>
    <dbReference type="NCBI Taxonomy" id="1690608"/>
    <lineage>
        <taxon>Eukaryota</taxon>
        <taxon>Fungi</taxon>
        <taxon>Dikarya</taxon>
        <taxon>Ascomycota</taxon>
        <taxon>Pezizomycotina</taxon>
        <taxon>Dothideomycetes</taxon>
        <taxon>Dothideomycetidae</taxon>
        <taxon>Mycosphaerellales</taxon>
        <taxon>Extremaceae</taxon>
        <taxon>Saxophila</taxon>
    </lineage>
</organism>
<feature type="region of interest" description="Disordered" evidence="1">
    <location>
        <begin position="368"/>
        <end position="412"/>
    </location>
</feature>
<dbReference type="EMBL" id="JAVRRT010000020">
    <property type="protein sequence ID" value="KAK5164299.1"/>
    <property type="molecule type" value="Genomic_DNA"/>
</dbReference>
<feature type="compositionally biased region" description="Low complexity" evidence="1">
    <location>
        <begin position="233"/>
        <end position="245"/>
    </location>
</feature>
<protein>
    <submittedName>
        <fullName evidence="3">Uncharacterized protein</fullName>
    </submittedName>
</protein>
<keyword evidence="4" id="KW-1185">Reference proteome</keyword>
<name>A0AAV9NYD0_9PEZI</name>
<sequence length="412" mass="43680">MRDSTVCYTISNDFVSSSNQYVPCGGSSSGVAQSCCNVGDYCLEDGICRYTHRGVVNGTGYYMAGCTDSSWSNPACPKQCASEYSSDIIYDMAASNWKCCDSAKGHLNCQQPSDLVVSAPAPSDLSTILQLSTSAPPFIATTAIGAVTISHSAIPTPNLKAAATSSSIPTSMSASTPLSTGAKAGIGIGVIIGFALLFGGGYLFYQRNKRRHERFQPFAETSESLHSKSGITLTTTTQSNSGSGTDTRRQTFASRTTAAVTGSYNTNRSTYASSYWTSNPASPTRNTTSTIPPLPEGADGIQVVKQLPSTPGPEVGGMLSEKIAVEEEEEKYAGPYEMNDEEYELHARRQNMSELEGTVVARAELDAVSRRSVSSAGQEEMVGVEGERTVSRDEGEVLPGTRYGDSSEEGDK</sequence>
<feature type="region of interest" description="Disordered" evidence="1">
    <location>
        <begin position="233"/>
        <end position="258"/>
    </location>
</feature>
<evidence type="ECO:0000313" key="4">
    <source>
        <dbReference type="Proteomes" id="UP001337655"/>
    </source>
</evidence>
<keyword evidence="2" id="KW-0472">Membrane</keyword>
<feature type="compositionally biased region" description="Basic and acidic residues" evidence="1">
    <location>
        <begin position="385"/>
        <end position="395"/>
    </location>
</feature>
<evidence type="ECO:0000256" key="2">
    <source>
        <dbReference type="SAM" id="Phobius"/>
    </source>
</evidence>
<dbReference type="RefSeq" id="XP_064654592.1">
    <property type="nucleotide sequence ID" value="XM_064807219.1"/>
</dbReference>